<sequence>MNIFQCCISGLLLSGLCGLLNAAPRDFGEGQANAAPARLLTNARHQHDHWTGVGRIRNQSQTLCTASLLDTRDDKGQSGPAYVVTSSHCLHRLNGAVQKDLPMKGSIHFNYFDDTLETIHTFPLKTLKWSSSQGVDLAIIELQSPLADLITAGIQPLKLAEEVPADGNDILALIAPEWDTLHLSACTHQTSRELVEQPFVWRVTMKNQCQGVGHGAFGGPLLDRASNTLFGILSTTTRGQPEERKCQRDAPCEINNGLPTWHAETNYGSPVTFLNRCFVNGLLQADSEECDLYPATSITFNNPEPIQQYFVQTPGGKSKSIVPRWNLTFGTNTPYYRYKTTRRAIDCENPALYSSPISAGNAYINDPIGPQTGLHMLCIVGVESAEQRVTNGMMRNALTLAVELAEPGPARTPNLTISLDKQTLGAYTVIWNLAPPFMNRYTYKYGPAATTDCLRPADYLSFPPPPAKEDQEEEVIDLVGPLNDHPAMAREKYARLITTTDKPFKICTYAYDQADQPSTLRVDLLKPR</sequence>
<feature type="chain" id="PRO_5015549284" description="Serine protease" evidence="1">
    <location>
        <begin position="23"/>
        <end position="528"/>
    </location>
</feature>
<protein>
    <recommendedName>
        <fullName evidence="4">Serine protease</fullName>
    </recommendedName>
</protein>
<evidence type="ECO:0008006" key="4">
    <source>
        <dbReference type="Google" id="ProtNLM"/>
    </source>
</evidence>
<organism evidence="2 3">
    <name type="scientific">Pseudomonas poae</name>
    <dbReference type="NCBI Taxonomy" id="200451"/>
    <lineage>
        <taxon>Bacteria</taxon>
        <taxon>Pseudomonadati</taxon>
        <taxon>Pseudomonadota</taxon>
        <taxon>Gammaproteobacteria</taxon>
        <taxon>Pseudomonadales</taxon>
        <taxon>Pseudomonadaceae</taxon>
        <taxon>Pseudomonas</taxon>
    </lineage>
</organism>
<dbReference type="InterPro" id="IPR009003">
    <property type="entry name" value="Peptidase_S1_PA"/>
</dbReference>
<comment type="caution">
    <text evidence="2">The sequence shown here is derived from an EMBL/GenBank/DDBJ whole genome shotgun (WGS) entry which is preliminary data.</text>
</comment>
<dbReference type="EMBL" id="PCQL01000016">
    <property type="protein sequence ID" value="PRC16283.1"/>
    <property type="molecule type" value="Genomic_DNA"/>
</dbReference>
<keyword evidence="3" id="KW-1185">Reference proteome</keyword>
<evidence type="ECO:0000313" key="2">
    <source>
        <dbReference type="EMBL" id="PRC16283.1"/>
    </source>
</evidence>
<dbReference type="SUPFAM" id="SSF50494">
    <property type="entry name" value="Trypsin-like serine proteases"/>
    <property type="match status" value="1"/>
</dbReference>
<dbReference type="AlphaFoldDB" id="A0A2S9ELH5"/>
<reference evidence="2 3" key="1">
    <citation type="submission" date="2017-09" db="EMBL/GenBank/DDBJ databases">
        <title>Genomic, metabolic, and phenotypic characteristics of bacterial isolates from the natural microbiome of the model nematode Caenorhabditis elegans.</title>
        <authorList>
            <person name="Zimmermann J."/>
            <person name="Obeng N."/>
            <person name="Yang W."/>
            <person name="Obeng O."/>
            <person name="Kissoyan K."/>
            <person name="Pees B."/>
            <person name="Dirksen P."/>
            <person name="Hoppner M."/>
            <person name="Franke A."/>
            <person name="Rosenstiel P."/>
            <person name="Leippe M."/>
            <person name="Dierking K."/>
            <person name="Kaleta C."/>
            <person name="Schulenburg H."/>
        </authorList>
    </citation>
    <scope>NUCLEOTIDE SEQUENCE [LARGE SCALE GENOMIC DNA]</scope>
    <source>
        <strain evidence="2 3">MYb117</strain>
    </source>
</reference>
<gene>
    <name evidence="2" type="ORF">CQZ99_16370</name>
</gene>
<dbReference type="Gene3D" id="2.40.10.10">
    <property type="entry name" value="Trypsin-like serine proteases"/>
    <property type="match status" value="2"/>
</dbReference>
<evidence type="ECO:0000313" key="3">
    <source>
        <dbReference type="Proteomes" id="UP000238045"/>
    </source>
</evidence>
<name>A0A2S9ELH5_9PSED</name>
<dbReference type="RefSeq" id="WP_105697699.1">
    <property type="nucleotide sequence ID" value="NZ_CP159260.1"/>
</dbReference>
<dbReference type="Proteomes" id="UP000238045">
    <property type="component" value="Unassembled WGS sequence"/>
</dbReference>
<evidence type="ECO:0000256" key="1">
    <source>
        <dbReference type="SAM" id="SignalP"/>
    </source>
</evidence>
<accession>A0A2S9ELH5</accession>
<keyword evidence="1" id="KW-0732">Signal</keyword>
<feature type="signal peptide" evidence="1">
    <location>
        <begin position="1"/>
        <end position="22"/>
    </location>
</feature>
<proteinExistence type="predicted"/>
<dbReference type="STRING" id="1282356.H045_22540"/>
<dbReference type="InterPro" id="IPR043504">
    <property type="entry name" value="Peptidase_S1_PA_chymotrypsin"/>
</dbReference>